<accession>A0ABY7PCA6</accession>
<dbReference type="EMBL" id="CP115300">
    <property type="protein sequence ID" value="WBO67830.1"/>
    <property type="molecule type" value="Genomic_DNA"/>
</dbReference>
<organism evidence="2 3">
    <name type="scientific">Streptomyces camelliae</name>
    <dbReference type="NCBI Taxonomy" id="3004093"/>
    <lineage>
        <taxon>Bacteria</taxon>
        <taxon>Bacillati</taxon>
        <taxon>Actinomycetota</taxon>
        <taxon>Actinomycetes</taxon>
        <taxon>Kitasatosporales</taxon>
        <taxon>Streptomycetaceae</taxon>
        <taxon>Streptomyces</taxon>
    </lineage>
</organism>
<name>A0ABY7PCA6_9ACTN</name>
<keyword evidence="3" id="KW-1185">Reference proteome</keyword>
<dbReference type="RefSeq" id="WP_270085107.1">
    <property type="nucleotide sequence ID" value="NZ_CP115300.1"/>
</dbReference>
<proteinExistence type="predicted"/>
<reference evidence="2 3" key="1">
    <citation type="submission" date="2022-12" db="EMBL/GenBank/DDBJ databases">
        <authorList>
            <person name="Mo P."/>
        </authorList>
    </citation>
    <scope>NUCLEOTIDE SEQUENCE [LARGE SCALE GENOMIC DNA]</scope>
    <source>
        <strain evidence="2 3">HUAS 2-6</strain>
    </source>
</reference>
<feature type="region of interest" description="Disordered" evidence="1">
    <location>
        <begin position="1"/>
        <end position="42"/>
    </location>
</feature>
<feature type="compositionally biased region" description="Basic and acidic residues" evidence="1">
    <location>
        <begin position="16"/>
        <end position="34"/>
    </location>
</feature>
<evidence type="ECO:0000313" key="3">
    <source>
        <dbReference type="Proteomes" id="UP001212326"/>
    </source>
</evidence>
<evidence type="ECO:0000313" key="2">
    <source>
        <dbReference type="EMBL" id="WBO67830.1"/>
    </source>
</evidence>
<evidence type="ECO:0000256" key="1">
    <source>
        <dbReference type="SAM" id="MobiDB-lite"/>
    </source>
</evidence>
<dbReference type="Proteomes" id="UP001212326">
    <property type="component" value="Chromosome"/>
</dbReference>
<feature type="compositionally biased region" description="Gly residues" evidence="1">
    <location>
        <begin position="1"/>
        <end position="15"/>
    </location>
</feature>
<protein>
    <submittedName>
        <fullName evidence="2">Uncharacterized protein</fullName>
    </submittedName>
</protein>
<gene>
    <name evidence="2" type="ORF">O1G22_35935</name>
</gene>
<sequence>MEPGIGGRNGVGGGADADHDRVGLDERAAHEPHPGRLPTAPIDDLADLCRQPRIDGVLALQVGGCLADVQHRARGHGA</sequence>